<dbReference type="PANTHER" id="PTHR12606">
    <property type="entry name" value="SENTRIN/SUMO-SPECIFIC PROTEASE"/>
    <property type="match status" value="1"/>
</dbReference>
<evidence type="ECO:0000256" key="3">
    <source>
        <dbReference type="ARBA" id="ARBA00022801"/>
    </source>
</evidence>
<dbReference type="Gene3D" id="3.40.395.10">
    <property type="entry name" value="Adenoviral Proteinase, Chain A"/>
    <property type="match status" value="1"/>
</dbReference>
<dbReference type="PANTHER" id="PTHR12606:SF1">
    <property type="entry name" value="UBIQUITIN-LIKE-SPECIFIC PROTEASE 1A"/>
    <property type="match status" value="1"/>
</dbReference>
<feature type="region of interest" description="Disordered" evidence="5">
    <location>
        <begin position="15"/>
        <end position="53"/>
    </location>
</feature>
<keyword evidence="8" id="KW-1185">Reference proteome</keyword>
<evidence type="ECO:0000256" key="2">
    <source>
        <dbReference type="ARBA" id="ARBA00022670"/>
    </source>
</evidence>
<dbReference type="InterPro" id="IPR038765">
    <property type="entry name" value="Papain-like_cys_pep_sf"/>
</dbReference>
<accession>A0ABU6TD32</accession>
<comment type="caution">
    <text evidence="7">The sequence shown here is derived from an EMBL/GenBank/DDBJ whole genome shotgun (WGS) entry which is preliminary data.</text>
</comment>
<comment type="similarity">
    <text evidence="1">Belongs to the peptidase C48 family.</text>
</comment>
<gene>
    <name evidence="7" type="ORF">PIB30_032986</name>
</gene>
<sequence>MRILSDPCTALLLSINKGDQDEGSKLDPQPQDQKQEQEKGEEEDPCKTPDVGPASIEESCYMWAIMPTNENKFETIFQLRGPNTQEAMRYNLMTMAPEKEIDMTTVSVVCHSLNREPLERFQKDVYCVPPKILVRMFGTYGTNYINKRTKMPHLVSSLKDQQLMELLDKEKLKKSRELFAPVVYKGHWWLYMLDVENREFYIADSVFGVDTSDTDRTKLHRFACNILNQLRVWAGAQSIIKKQSISLEPRAVDVPKQPNPTDCGVYVMKWMEVLGAAALSGAFAFKTRCQIEEWDRDQLNEFRKDFVLKVLLSENNTLNVEAINQATSMTHEAITEARRRMPHRTKPSAALRSPFLQPSTAELETKH</sequence>
<name>A0ABU6TD32_9FABA</name>
<dbReference type="Pfam" id="PF02902">
    <property type="entry name" value="Peptidase_C48"/>
    <property type="match status" value="1"/>
</dbReference>
<evidence type="ECO:0000256" key="5">
    <source>
        <dbReference type="SAM" id="MobiDB-lite"/>
    </source>
</evidence>
<evidence type="ECO:0000313" key="7">
    <source>
        <dbReference type="EMBL" id="MED6146269.1"/>
    </source>
</evidence>
<evidence type="ECO:0000256" key="4">
    <source>
        <dbReference type="ARBA" id="ARBA00022807"/>
    </source>
</evidence>
<dbReference type="Proteomes" id="UP001341840">
    <property type="component" value="Unassembled WGS sequence"/>
</dbReference>
<dbReference type="InterPro" id="IPR003653">
    <property type="entry name" value="Peptidase_C48_C"/>
</dbReference>
<feature type="region of interest" description="Disordered" evidence="5">
    <location>
        <begin position="341"/>
        <end position="367"/>
    </location>
</feature>
<proteinExistence type="inferred from homology"/>
<evidence type="ECO:0000259" key="6">
    <source>
        <dbReference type="PROSITE" id="PS50600"/>
    </source>
</evidence>
<feature type="compositionally biased region" description="Polar residues" evidence="5">
    <location>
        <begin position="356"/>
        <end position="367"/>
    </location>
</feature>
<feature type="domain" description="Ubiquitin-like protease family profile" evidence="6">
    <location>
        <begin position="85"/>
        <end position="274"/>
    </location>
</feature>
<organism evidence="7 8">
    <name type="scientific">Stylosanthes scabra</name>
    <dbReference type="NCBI Taxonomy" id="79078"/>
    <lineage>
        <taxon>Eukaryota</taxon>
        <taxon>Viridiplantae</taxon>
        <taxon>Streptophyta</taxon>
        <taxon>Embryophyta</taxon>
        <taxon>Tracheophyta</taxon>
        <taxon>Spermatophyta</taxon>
        <taxon>Magnoliopsida</taxon>
        <taxon>eudicotyledons</taxon>
        <taxon>Gunneridae</taxon>
        <taxon>Pentapetalae</taxon>
        <taxon>rosids</taxon>
        <taxon>fabids</taxon>
        <taxon>Fabales</taxon>
        <taxon>Fabaceae</taxon>
        <taxon>Papilionoideae</taxon>
        <taxon>50 kb inversion clade</taxon>
        <taxon>dalbergioids sensu lato</taxon>
        <taxon>Dalbergieae</taxon>
        <taxon>Pterocarpus clade</taxon>
        <taxon>Stylosanthes</taxon>
    </lineage>
</organism>
<keyword evidence="4" id="KW-0788">Thiol protease</keyword>
<protein>
    <recommendedName>
        <fullName evidence="6">Ubiquitin-like protease family profile domain-containing protein</fullName>
    </recommendedName>
</protein>
<reference evidence="7 8" key="1">
    <citation type="journal article" date="2023" name="Plants (Basel)">
        <title>Bridging the Gap: Combining Genomics and Transcriptomics Approaches to Understand Stylosanthes scabra, an Orphan Legume from the Brazilian Caatinga.</title>
        <authorList>
            <person name="Ferreira-Neto J.R.C."/>
            <person name="da Silva M.D."/>
            <person name="Binneck E."/>
            <person name="de Melo N.F."/>
            <person name="da Silva R.H."/>
            <person name="de Melo A.L.T.M."/>
            <person name="Pandolfi V."/>
            <person name="Bustamante F.O."/>
            <person name="Brasileiro-Vidal A.C."/>
            <person name="Benko-Iseppon A.M."/>
        </authorList>
    </citation>
    <scope>NUCLEOTIDE SEQUENCE [LARGE SCALE GENOMIC DNA]</scope>
    <source>
        <tissue evidence="7">Leaves</tissue>
    </source>
</reference>
<keyword evidence="2" id="KW-0645">Protease</keyword>
<keyword evidence="3" id="KW-0378">Hydrolase</keyword>
<dbReference type="EMBL" id="JASCZI010090768">
    <property type="protein sequence ID" value="MED6146269.1"/>
    <property type="molecule type" value="Genomic_DNA"/>
</dbReference>
<evidence type="ECO:0000256" key="1">
    <source>
        <dbReference type="ARBA" id="ARBA00005234"/>
    </source>
</evidence>
<dbReference type="SUPFAM" id="SSF54001">
    <property type="entry name" value="Cysteine proteinases"/>
    <property type="match status" value="1"/>
</dbReference>
<evidence type="ECO:0000313" key="8">
    <source>
        <dbReference type="Proteomes" id="UP001341840"/>
    </source>
</evidence>
<dbReference type="PROSITE" id="PS50600">
    <property type="entry name" value="ULP_PROTEASE"/>
    <property type="match status" value="1"/>
</dbReference>